<evidence type="ECO:0000313" key="9">
    <source>
        <dbReference type="Proteomes" id="UP000325577"/>
    </source>
</evidence>
<evidence type="ECO:0000256" key="2">
    <source>
        <dbReference type="ARBA" id="ARBA00022617"/>
    </source>
</evidence>
<evidence type="ECO:0000256" key="5">
    <source>
        <dbReference type="ARBA" id="ARBA00023004"/>
    </source>
</evidence>
<dbReference type="Proteomes" id="UP000325577">
    <property type="component" value="Linkage Group LG6"/>
</dbReference>
<dbReference type="InterPro" id="IPR036396">
    <property type="entry name" value="Cyt_P450_sf"/>
</dbReference>
<evidence type="ECO:0000256" key="7">
    <source>
        <dbReference type="SAM" id="MobiDB-lite"/>
    </source>
</evidence>
<dbReference type="GO" id="GO:0005506">
    <property type="term" value="F:iron ion binding"/>
    <property type="evidence" value="ECO:0007669"/>
    <property type="project" value="InterPro"/>
</dbReference>
<evidence type="ECO:0000313" key="8">
    <source>
        <dbReference type="EMBL" id="KAA8519201.1"/>
    </source>
</evidence>
<dbReference type="Gene3D" id="1.10.630.10">
    <property type="entry name" value="Cytochrome P450"/>
    <property type="match status" value="1"/>
</dbReference>
<comment type="similarity">
    <text evidence="1">Belongs to the cytochrome P450 family.</text>
</comment>
<dbReference type="EMBL" id="CM018049">
    <property type="protein sequence ID" value="KAA8519201.1"/>
    <property type="molecule type" value="Genomic_DNA"/>
</dbReference>
<dbReference type="GO" id="GO:0004497">
    <property type="term" value="F:monooxygenase activity"/>
    <property type="evidence" value="ECO:0007669"/>
    <property type="project" value="UniProtKB-KW"/>
</dbReference>
<dbReference type="SUPFAM" id="SSF48264">
    <property type="entry name" value="Cytochrome P450"/>
    <property type="match status" value="1"/>
</dbReference>
<keyword evidence="4" id="KW-0560">Oxidoreductase</keyword>
<dbReference type="OrthoDB" id="2789670at2759"/>
<name>A0A5J4ZQ61_9ASTE</name>
<dbReference type="GO" id="GO:0020037">
    <property type="term" value="F:heme binding"/>
    <property type="evidence" value="ECO:0007669"/>
    <property type="project" value="InterPro"/>
</dbReference>
<keyword evidence="3" id="KW-0479">Metal-binding</keyword>
<dbReference type="PANTHER" id="PTHR47953">
    <property type="entry name" value="OS08G0105600 PROTEIN"/>
    <property type="match status" value="1"/>
</dbReference>
<proteinExistence type="inferred from homology"/>
<keyword evidence="5" id="KW-0408">Iron</keyword>
<accession>A0A5J4ZQ61</accession>
<gene>
    <name evidence="8" type="ORF">F0562_013457</name>
</gene>
<dbReference type="InterPro" id="IPR052306">
    <property type="entry name" value="CYP450_71D"/>
</dbReference>
<dbReference type="Pfam" id="PF00067">
    <property type="entry name" value="p450"/>
    <property type="match status" value="1"/>
</dbReference>
<keyword evidence="9" id="KW-1185">Reference proteome</keyword>
<keyword evidence="2" id="KW-0349">Heme</keyword>
<keyword evidence="6" id="KW-0503">Monooxygenase</keyword>
<dbReference type="InterPro" id="IPR001128">
    <property type="entry name" value="Cyt_P450"/>
</dbReference>
<evidence type="ECO:0000256" key="3">
    <source>
        <dbReference type="ARBA" id="ARBA00022723"/>
    </source>
</evidence>
<dbReference type="GO" id="GO:0016705">
    <property type="term" value="F:oxidoreductase activity, acting on paired donors, with incorporation or reduction of molecular oxygen"/>
    <property type="evidence" value="ECO:0007669"/>
    <property type="project" value="InterPro"/>
</dbReference>
<reference evidence="8 9" key="1">
    <citation type="submission" date="2019-09" db="EMBL/GenBank/DDBJ databases">
        <title>A chromosome-level genome assembly of the Chinese tupelo Nyssa sinensis.</title>
        <authorList>
            <person name="Yang X."/>
            <person name="Kang M."/>
            <person name="Yang Y."/>
            <person name="Xiong H."/>
            <person name="Wang M."/>
            <person name="Zhang Z."/>
            <person name="Wang Z."/>
            <person name="Wu H."/>
            <person name="Ma T."/>
            <person name="Liu J."/>
            <person name="Xi Z."/>
        </authorList>
    </citation>
    <scope>NUCLEOTIDE SEQUENCE [LARGE SCALE GENOMIC DNA]</scope>
    <source>
        <strain evidence="8">J267</strain>
        <tissue evidence="8">Leaf</tissue>
    </source>
</reference>
<feature type="region of interest" description="Disordered" evidence="7">
    <location>
        <begin position="132"/>
        <end position="151"/>
    </location>
</feature>
<sequence length="151" mass="16739">MNLAKRLFASNHDIFTRITFGKKFADQERFRIAIKEGTDLAAGFHIGDFFPSLAFISLISGMKGRSRRSLLDVLLQFKDNGGLDVPLTVDNIKSVILDLFVGGTENSSNTVEWAMSELIKNPGIMEKAQAEDGLMPPYEETDDIKAPMPKS</sequence>
<dbReference type="AlphaFoldDB" id="A0A5J4ZQ61"/>
<protein>
    <recommendedName>
        <fullName evidence="10">Cytochrome P450</fullName>
    </recommendedName>
</protein>
<evidence type="ECO:0000256" key="6">
    <source>
        <dbReference type="ARBA" id="ARBA00023033"/>
    </source>
</evidence>
<evidence type="ECO:0000256" key="1">
    <source>
        <dbReference type="ARBA" id="ARBA00010617"/>
    </source>
</evidence>
<dbReference type="PANTHER" id="PTHR47953:SF5">
    <property type="entry name" value="CYTOCHROME P450 71AV8-LIKE"/>
    <property type="match status" value="1"/>
</dbReference>
<evidence type="ECO:0008006" key="10">
    <source>
        <dbReference type="Google" id="ProtNLM"/>
    </source>
</evidence>
<evidence type="ECO:0000256" key="4">
    <source>
        <dbReference type="ARBA" id="ARBA00023002"/>
    </source>
</evidence>
<organism evidence="8 9">
    <name type="scientific">Nyssa sinensis</name>
    <dbReference type="NCBI Taxonomy" id="561372"/>
    <lineage>
        <taxon>Eukaryota</taxon>
        <taxon>Viridiplantae</taxon>
        <taxon>Streptophyta</taxon>
        <taxon>Embryophyta</taxon>
        <taxon>Tracheophyta</taxon>
        <taxon>Spermatophyta</taxon>
        <taxon>Magnoliopsida</taxon>
        <taxon>eudicotyledons</taxon>
        <taxon>Gunneridae</taxon>
        <taxon>Pentapetalae</taxon>
        <taxon>asterids</taxon>
        <taxon>Cornales</taxon>
        <taxon>Nyssaceae</taxon>
        <taxon>Nyssa</taxon>
    </lineage>
</organism>